<evidence type="ECO:0000313" key="8">
    <source>
        <dbReference type="EMBL" id="MDC8757260.1"/>
    </source>
</evidence>
<proteinExistence type="predicted"/>
<accession>A0ABT5JXU9</accession>
<keyword evidence="2" id="KW-1003">Cell membrane</keyword>
<sequence>MKTLISTVALSLGILALPCAALAADKGTADEAVAMTKKAAALIKSAGKDKAFAEISNPANANFHDRDLYVYVYDLHGVTLAHGNNPKMVGKNLIEMKDNEGKPVIKNLIEIANSPAGKGWVEFKWPNPVTKVIEQKAGYIEKVDNMIVGSGIYK</sequence>
<keyword evidence="6" id="KW-0732">Signal</keyword>
<evidence type="ECO:0000259" key="7">
    <source>
        <dbReference type="SMART" id="SM01049"/>
    </source>
</evidence>
<keyword evidence="5" id="KW-0472">Membrane</keyword>
<evidence type="ECO:0000313" key="9">
    <source>
        <dbReference type="Proteomes" id="UP001221208"/>
    </source>
</evidence>
<comment type="caution">
    <text evidence="8">The sequence shown here is derived from an EMBL/GenBank/DDBJ whole genome shotgun (WGS) entry which is preliminary data.</text>
</comment>
<evidence type="ECO:0000256" key="1">
    <source>
        <dbReference type="ARBA" id="ARBA00004651"/>
    </source>
</evidence>
<dbReference type="Gene3D" id="3.30.450.20">
    <property type="entry name" value="PAS domain"/>
    <property type="match status" value="1"/>
</dbReference>
<organism evidence="8 9">
    <name type="scientific">Janthinobacterium fluminis</name>
    <dbReference type="NCBI Taxonomy" id="2987524"/>
    <lineage>
        <taxon>Bacteria</taxon>
        <taxon>Pseudomonadati</taxon>
        <taxon>Pseudomonadota</taxon>
        <taxon>Betaproteobacteria</taxon>
        <taxon>Burkholderiales</taxon>
        <taxon>Oxalobacteraceae</taxon>
        <taxon>Janthinobacterium</taxon>
    </lineage>
</organism>
<feature type="signal peptide" evidence="6">
    <location>
        <begin position="1"/>
        <end position="23"/>
    </location>
</feature>
<dbReference type="Pfam" id="PF17200">
    <property type="entry name" value="sCache_2"/>
    <property type="match status" value="1"/>
</dbReference>
<evidence type="ECO:0000256" key="4">
    <source>
        <dbReference type="ARBA" id="ARBA00022989"/>
    </source>
</evidence>
<evidence type="ECO:0000256" key="3">
    <source>
        <dbReference type="ARBA" id="ARBA00022692"/>
    </source>
</evidence>
<evidence type="ECO:0000256" key="6">
    <source>
        <dbReference type="SAM" id="SignalP"/>
    </source>
</evidence>
<dbReference type="InterPro" id="IPR033480">
    <property type="entry name" value="sCache_2"/>
</dbReference>
<gene>
    <name evidence="8" type="ORF">OIK44_06620</name>
</gene>
<feature type="chain" id="PRO_5045722120" evidence="6">
    <location>
        <begin position="24"/>
        <end position="154"/>
    </location>
</feature>
<evidence type="ECO:0000256" key="5">
    <source>
        <dbReference type="ARBA" id="ARBA00023136"/>
    </source>
</evidence>
<keyword evidence="9" id="KW-1185">Reference proteome</keyword>
<evidence type="ECO:0000256" key="2">
    <source>
        <dbReference type="ARBA" id="ARBA00022475"/>
    </source>
</evidence>
<dbReference type="RefSeq" id="WP_273669942.1">
    <property type="nucleotide sequence ID" value="NZ_JAQQXR010000002.1"/>
</dbReference>
<dbReference type="Proteomes" id="UP001221208">
    <property type="component" value="Unassembled WGS sequence"/>
</dbReference>
<name>A0ABT5JXU9_9BURK</name>
<reference evidence="8 9" key="1">
    <citation type="submission" date="2022-10" db="EMBL/GenBank/DDBJ databases">
        <title>Janthinobacterium sp. hw3 Genome sequencing.</title>
        <authorList>
            <person name="Park S."/>
        </authorList>
    </citation>
    <scope>NUCLEOTIDE SEQUENCE [LARGE SCALE GENOMIC DNA]</scope>
    <source>
        <strain evidence="9">hw3</strain>
    </source>
</reference>
<feature type="domain" description="Single Cache" evidence="7">
    <location>
        <begin position="21"/>
        <end position="106"/>
    </location>
</feature>
<keyword evidence="3" id="KW-0812">Transmembrane</keyword>
<dbReference type="EMBL" id="JAQQXR010000002">
    <property type="protein sequence ID" value="MDC8757260.1"/>
    <property type="molecule type" value="Genomic_DNA"/>
</dbReference>
<dbReference type="SMART" id="SM01049">
    <property type="entry name" value="Cache_2"/>
    <property type="match status" value="1"/>
</dbReference>
<keyword evidence="4" id="KW-1133">Transmembrane helix</keyword>
<protein>
    <submittedName>
        <fullName evidence="8">Cache domain-containing protein</fullName>
    </submittedName>
</protein>
<comment type="subcellular location">
    <subcellularLocation>
        <location evidence="1">Cell membrane</location>
        <topology evidence="1">Multi-pass membrane protein</topology>
    </subcellularLocation>
</comment>